<dbReference type="InterPro" id="IPR032801">
    <property type="entry name" value="PXL2A/B/C"/>
</dbReference>
<dbReference type="Pfam" id="PF13911">
    <property type="entry name" value="AhpC-TSA_2"/>
    <property type="match status" value="1"/>
</dbReference>
<dbReference type="Gene3D" id="3.40.30.10">
    <property type="entry name" value="Glutaredoxin"/>
    <property type="match status" value="1"/>
</dbReference>
<dbReference type="InterPro" id="IPR036249">
    <property type="entry name" value="Thioredoxin-like_sf"/>
</dbReference>
<reference evidence="1 2" key="1">
    <citation type="submission" date="2017-01" db="EMBL/GenBank/DDBJ databases">
        <authorList>
            <consortium name="Urmite Genomes"/>
        </authorList>
    </citation>
    <scope>NUCLEOTIDE SEQUENCE [LARGE SCALE GENOMIC DNA]</scope>
    <source>
        <strain evidence="1 2">AB308</strain>
    </source>
</reference>
<gene>
    <name evidence="1" type="ORF">MTAB308_5428</name>
</gene>
<evidence type="ECO:0000313" key="1">
    <source>
        <dbReference type="EMBL" id="SPM31903.1"/>
    </source>
</evidence>
<dbReference type="Proteomes" id="UP000241595">
    <property type="component" value="Unassembled WGS sequence"/>
</dbReference>
<name>A0A2U3NKF6_9MYCO</name>
<organism evidence="1 2">
    <name type="scientific">Mycobacterium terramassiliense</name>
    <dbReference type="NCBI Taxonomy" id="1841859"/>
    <lineage>
        <taxon>Bacteria</taxon>
        <taxon>Bacillati</taxon>
        <taxon>Actinomycetota</taxon>
        <taxon>Actinomycetes</taxon>
        <taxon>Mycobacteriales</taxon>
        <taxon>Mycobacteriaceae</taxon>
        <taxon>Mycobacterium</taxon>
    </lineage>
</organism>
<dbReference type="SUPFAM" id="SSF52833">
    <property type="entry name" value="Thioredoxin-like"/>
    <property type="match status" value="1"/>
</dbReference>
<protein>
    <submittedName>
        <fullName evidence="1">Peroxiredoxin</fullName>
    </submittedName>
</protein>
<accession>A0A2U3NKF6</accession>
<proteinExistence type="predicted"/>
<evidence type="ECO:0000313" key="2">
    <source>
        <dbReference type="Proteomes" id="UP000241595"/>
    </source>
</evidence>
<sequence>LTHLQFRRFAGCPICNLHLRSITARLDEISAAGIREVVIFHSSPAELRKYEKDLPFPVIGDPGRKLYRRFGVEASAMAILNPGAWRALPRGWWHALRTAISRRRAPMPANPTNGNLGLPADVLIDAEGRVVAVKYGKHAYDQWSVDDLLAMAPRVTR</sequence>
<keyword evidence="2" id="KW-1185">Reference proteome</keyword>
<dbReference type="STRING" id="1841859.GCA_900157385_05430"/>
<feature type="non-terminal residue" evidence="1">
    <location>
        <position position="1"/>
    </location>
</feature>
<dbReference type="CDD" id="cd02970">
    <property type="entry name" value="PRX_like2"/>
    <property type="match status" value="1"/>
</dbReference>
<dbReference type="EMBL" id="FTRV01000017">
    <property type="protein sequence ID" value="SPM31903.1"/>
    <property type="molecule type" value="Genomic_DNA"/>
</dbReference>
<dbReference type="AlphaFoldDB" id="A0A2U3NKF6"/>